<dbReference type="PANTHER" id="PTHR18901">
    <property type="entry name" value="2-DEOXYGLUCOSE-6-PHOSPHATE PHOSPHATASE 2"/>
    <property type="match status" value="1"/>
</dbReference>
<protein>
    <submittedName>
        <fullName evidence="1">HAD family phosphatase</fullName>
    </submittedName>
</protein>
<dbReference type="PANTHER" id="PTHR18901:SF38">
    <property type="entry name" value="PSEUDOURIDINE-5'-PHOSPHATASE"/>
    <property type="match status" value="1"/>
</dbReference>
<dbReference type="Gene3D" id="3.40.50.1000">
    <property type="entry name" value="HAD superfamily/HAD-like"/>
    <property type="match status" value="1"/>
</dbReference>
<keyword evidence="2" id="KW-1185">Reference proteome</keyword>
<dbReference type="RefSeq" id="WP_248593327.1">
    <property type="nucleotide sequence ID" value="NZ_BAABEB010000027.1"/>
</dbReference>
<dbReference type="SFLD" id="SFLDG01129">
    <property type="entry name" value="C1.5:_HAD__Beta-PGM__Phosphata"/>
    <property type="match status" value="1"/>
</dbReference>
<dbReference type="InterPro" id="IPR041492">
    <property type="entry name" value="HAD_2"/>
</dbReference>
<evidence type="ECO:0000313" key="2">
    <source>
        <dbReference type="Proteomes" id="UP000832041"/>
    </source>
</evidence>
<evidence type="ECO:0000313" key="1">
    <source>
        <dbReference type="EMBL" id="UPT21027.1"/>
    </source>
</evidence>
<reference evidence="1 2" key="1">
    <citation type="submission" date="2020-04" db="EMBL/GenBank/DDBJ databases">
        <title>Thermobifida alba genome sequencing and assembly.</title>
        <authorList>
            <person name="Luzics S."/>
            <person name="Horvath B."/>
            <person name="Nagy I."/>
            <person name="Toth A."/>
            <person name="Nagy I."/>
            <person name="Kukolya J."/>
        </authorList>
    </citation>
    <scope>NUCLEOTIDE SEQUENCE [LARGE SCALE GENOMIC DNA]</scope>
    <source>
        <strain evidence="1 2">DSM 43795</strain>
    </source>
</reference>
<dbReference type="Gene3D" id="1.10.150.240">
    <property type="entry name" value="Putative phosphatase, domain 2"/>
    <property type="match status" value="1"/>
</dbReference>
<dbReference type="PRINTS" id="PR00413">
    <property type="entry name" value="HADHALOGNASE"/>
</dbReference>
<dbReference type="SFLD" id="SFLDG01135">
    <property type="entry name" value="C1.5.6:_HAD__Beta-PGM__Phospha"/>
    <property type="match status" value="1"/>
</dbReference>
<dbReference type="CDD" id="cd07505">
    <property type="entry name" value="HAD_BPGM-like"/>
    <property type="match status" value="1"/>
</dbReference>
<dbReference type="SUPFAM" id="SSF56784">
    <property type="entry name" value="HAD-like"/>
    <property type="match status" value="1"/>
</dbReference>
<dbReference type="InterPro" id="IPR023198">
    <property type="entry name" value="PGP-like_dom2"/>
</dbReference>
<dbReference type="Pfam" id="PF13419">
    <property type="entry name" value="HAD_2"/>
    <property type="match status" value="1"/>
</dbReference>
<dbReference type="EMBL" id="CP051627">
    <property type="protein sequence ID" value="UPT21027.1"/>
    <property type="molecule type" value="Genomic_DNA"/>
</dbReference>
<dbReference type="InterPro" id="IPR006439">
    <property type="entry name" value="HAD-SF_hydro_IA"/>
</dbReference>
<sequence length="221" mass="23333">MISDPQLPQAVLFDMDGTLVDTEPMWVATEAEVAASFGHTWTVEDQRYCLGASATTVAAYIAERTGTRTPQGEIIDMMYAAVARRMAEGPALRPGAKELLAELDALGVPMALVTSTYRSLLGAALGGIGDHYFTVTVAGDEVAHTKPHPEPYLKAARLLGADPRRCVAVEDSPTGAASAQAAGCTVVAVPHAAPVPEAERRYVISSLEEIDAAWLGRVARS</sequence>
<organism evidence="1 2">
    <name type="scientific">Thermobifida alba</name>
    <name type="common">Thermomonospora alba</name>
    <dbReference type="NCBI Taxonomy" id="53522"/>
    <lineage>
        <taxon>Bacteria</taxon>
        <taxon>Bacillati</taxon>
        <taxon>Actinomycetota</taxon>
        <taxon>Actinomycetes</taxon>
        <taxon>Streptosporangiales</taxon>
        <taxon>Nocardiopsidaceae</taxon>
        <taxon>Thermobifida</taxon>
    </lineage>
</organism>
<gene>
    <name evidence="1" type="ORF">FOF52_08690</name>
</gene>
<accession>A0ABY4L013</accession>
<dbReference type="InterPro" id="IPR036412">
    <property type="entry name" value="HAD-like_sf"/>
</dbReference>
<proteinExistence type="predicted"/>
<dbReference type="InterPro" id="IPR023214">
    <property type="entry name" value="HAD_sf"/>
</dbReference>
<dbReference type="Proteomes" id="UP000832041">
    <property type="component" value="Chromosome"/>
</dbReference>
<name>A0ABY4L013_THEAE</name>
<dbReference type="NCBIfam" id="TIGR01509">
    <property type="entry name" value="HAD-SF-IA-v3"/>
    <property type="match status" value="1"/>
</dbReference>
<dbReference type="SFLD" id="SFLDS00003">
    <property type="entry name" value="Haloacid_Dehalogenase"/>
    <property type="match status" value="1"/>
</dbReference>